<proteinExistence type="predicted"/>
<evidence type="ECO:0000313" key="2">
    <source>
        <dbReference type="Proteomes" id="UP000682782"/>
    </source>
</evidence>
<reference evidence="1" key="1">
    <citation type="submission" date="2021-01" db="EMBL/GenBank/DDBJ databases">
        <title>Complete genome sequence of Clostridiales bacterium R-7.</title>
        <authorList>
            <person name="Mahoney-Kurpe S.C."/>
            <person name="Palevich N."/>
            <person name="Koike S."/>
            <person name="Moon C.D."/>
            <person name="Attwood G.T."/>
        </authorList>
    </citation>
    <scope>NUCLEOTIDE SEQUENCE</scope>
    <source>
        <strain evidence="1">R-7</strain>
    </source>
</reference>
<name>A0AC61N0P8_9FIRM</name>
<dbReference type="EMBL" id="CP068393">
    <property type="protein sequence ID" value="QUC66434.1"/>
    <property type="molecule type" value="Genomic_DNA"/>
</dbReference>
<gene>
    <name evidence="1" type="ORF">JYE49_11260</name>
</gene>
<accession>A0AC61N0P8</accession>
<evidence type="ECO:0000313" key="1">
    <source>
        <dbReference type="EMBL" id="QUC66434.1"/>
    </source>
</evidence>
<keyword evidence="2" id="KW-1185">Reference proteome</keyword>
<dbReference type="Proteomes" id="UP000682782">
    <property type="component" value="Chromosome"/>
</dbReference>
<sequence length="452" mass="50499">MDIWNKSREPKESVSYMVEEITHICRKIGRRSPGSAGEQAAAEYFAGVLEKKCGCADVKTESFEVHPDSFYGYFYFSAFCDILCGVLFFSEPFLSILFGLMGVLLFIYHFVLYRKPLDPLFPKKQGTNVTAVRPCSGEVKQRIFLNGHTDAAWEFPINYRFGGIAFEIPGIAATIGVFCYMILSFLSLCGVDVYTAGLRCLVFIPFFLLLTITYNPLRVVDGANDNLTGCLMGVTLLKEMEEQGIRLENTEIGVILTGSEEAGLRGAKAWCEAHKEDYRDVPTCVISYDSIYNPDWLMVNRRDLNNTVDSDEDLCDYFLLAAEDAGVPCRDGKVPLFGGATDSAAFTQGGFRSIGITGLSHRLERFYHTRLDTPENLSPGALENCYRATAEFIRSADRDLILVPKEPEEVLVELAEEADMPVKIPEESFTEEAEEELPETEEAVPPEESTEE</sequence>
<organism evidence="1 2">
    <name type="scientific">Aristaeella hokkaidonensis</name>
    <dbReference type="NCBI Taxonomy" id="3046382"/>
    <lineage>
        <taxon>Bacteria</taxon>
        <taxon>Bacillati</taxon>
        <taxon>Bacillota</taxon>
        <taxon>Clostridia</taxon>
        <taxon>Eubacteriales</taxon>
        <taxon>Aristaeellaceae</taxon>
        <taxon>Aristaeella</taxon>
    </lineage>
</organism>
<protein>
    <submittedName>
        <fullName evidence="1">M20/M25/M40 family metallo-hydrolase</fullName>
    </submittedName>
</protein>